<accession>A0A3D8L032</accession>
<dbReference type="SUPFAM" id="SSF143011">
    <property type="entry name" value="RelE-like"/>
    <property type="match status" value="1"/>
</dbReference>
<dbReference type="Proteomes" id="UP000256708">
    <property type="component" value="Unassembled WGS sequence"/>
</dbReference>
<organism evidence="1 2">
    <name type="scientific">Pontibacter diazotrophicus</name>
    <dbReference type="NCBI Taxonomy" id="1400979"/>
    <lineage>
        <taxon>Bacteria</taxon>
        <taxon>Pseudomonadati</taxon>
        <taxon>Bacteroidota</taxon>
        <taxon>Cytophagia</taxon>
        <taxon>Cytophagales</taxon>
        <taxon>Hymenobacteraceae</taxon>
        <taxon>Pontibacter</taxon>
    </lineage>
</organism>
<dbReference type="InterPro" id="IPR007711">
    <property type="entry name" value="HigB-1"/>
</dbReference>
<dbReference type="RefSeq" id="WP_115568500.1">
    <property type="nucleotide sequence ID" value="NZ_QRGR01000052.1"/>
</dbReference>
<comment type="caution">
    <text evidence="1">The sequence shown here is derived from an EMBL/GenBank/DDBJ whole genome shotgun (WGS) entry which is preliminary data.</text>
</comment>
<evidence type="ECO:0000313" key="2">
    <source>
        <dbReference type="Proteomes" id="UP000256708"/>
    </source>
</evidence>
<dbReference type="InterPro" id="IPR035093">
    <property type="entry name" value="RelE/ParE_toxin_dom_sf"/>
</dbReference>
<name>A0A3D8L032_9BACT</name>
<sequence length="106" mass="12649">MEIIFSNEELETLYEGKKVKNKEFMSNPQLIKQFKKTVDKLRAVTRIEHLQQFTSLNYHKLKGDRIGHSTVYVNKQYRIIFSEIADENPPHEIRLLALEELSKHYE</sequence>
<evidence type="ECO:0000313" key="1">
    <source>
        <dbReference type="EMBL" id="RDV10743.1"/>
    </source>
</evidence>
<protein>
    <submittedName>
        <fullName evidence="1">Plasmid maintenance system killer protein</fullName>
    </submittedName>
</protein>
<dbReference type="Pfam" id="PF05015">
    <property type="entry name" value="HigB-like_toxin"/>
    <property type="match status" value="1"/>
</dbReference>
<reference evidence="2" key="1">
    <citation type="submission" date="2018-08" db="EMBL/GenBank/DDBJ databases">
        <authorList>
            <person name="Liu Z.-W."/>
            <person name="Du Z.-J."/>
        </authorList>
    </citation>
    <scope>NUCLEOTIDE SEQUENCE [LARGE SCALE GENOMIC DNA]</scope>
    <source>
        <strain evidence="2">H4X</strain>
    </source>
</reference>
<dbReference type="OrthoDB" id="1149183at2"/>
<dbReference type="EMBL" id="QRGR01000052">
    <property type="protein sequence ID" value="RDV10743.1"/>
    <property type="molecule type" value="Genomic_DNA"/>
</dbReference>
<gene>
    <name evidence="1" type="ORF">DXT99_25895</name>
</gene>
<dbReference type="Gene3D" id="3.30.2310.20">
    <property type="entry name" value="RelE-like"/>
    <property type="match status" value="1"/>
</dbReference>
<dbReference type="AlphaFoldDB" id="A0A3D8L032"/>
<proteinExistence type="predicted"/>
<keyword evidence="2" id="KW-1185">Reference proteome</keyword>